<dbReference type="PROSITE" id="PS51762">
    <property type="entry name" value="GH16_2"/>
    <property type="match status" value="1"/>
</dbReference>
<dbReference type="Gene3D" id="2.60.120.260">
    <property type="entry name" value="Galactose-binding domain-like"/>
    <property type="match status" value="1"/>
</dbReference>
<dbReference type="RefSeq" id="WP_152729383.1">
    <property type="nucleotide sequence ID" value="NZ_JAABOZ010000003.1"/>
</dbReference>
<evidence type="ECO:0000259" key="1">
    <source>
        <dbReference type="PROSITE" id="PS51762"/>
    </source>
</evidence>
<dbReference type="Proteomes" id="UP000470470">
    <property type="component" value="Unassembled WGS sequence"/>
</dbReference>
<dbReference type="SUPFAM" id="SSF49899">
    <property type="entry name" value="Concanavalin A-like lectins/glucanases"/>
    <property type="match status" value="1"/>
</dbReference>
<keyword evidence="2" id="KW-0378">Hydrolase</keyword>
<dbReference type="EMBL" id="JAAGWK010000020">
    <property type="protein sequence ID" value="NEL55068.1"/>
    <property type="molecule type" value="Genomic_DNA"/>
</dbReference>
<dbReference type="SUPFAM" id="SSF49785">
    <property type="entry name" value="Galactose-binding domain-like"/>
    <property type="match status" value="1"/>
</dbReference>
<dbReference type="GO" id="GO:0004553">
    <property type="term" value="F:hydrolase activity, hydrolyzing O-glycosyl compounds"/>
    <property type="evidence" value="ECO:0007669"/>
    <property type="project" value="InterPro"/>
</dbReference>
<comment type="caution">
    <text evidence="2">The sequence shown here is derived from an EMBL/GenBank/DDBJ whole genome shotgun (WGS) entry which is preliminary data.</text>
</comment>
<dbReference type="CDD" id="cd08023">
    <property type="entry name" value="GH16_laminarinase_like"/>
    <property type="match status" value="1"/>
</dbReference>
<dbReference type="InterPro" id="IPR013320">
    <property type="entry name" value="ConA-like_dom_sf"/>
</dbReference>
<dbReference type="Pfam" id="PF24135">
    <property type="entry name" value="DUF7402"/>
    <property type="match status" value="1"/>
</dbReference>
<organism evidence="2 3">
    <name type="scientific">Goekera deserti</name>
    <dbReference type="NCBI Taxonomy" id="2497753"/>
    <lineage>
        <taxon>Bacteria</taxon>
        <taxon>Bacillati</taxon>
        <taxon>Actinomycetota</taxon>
        <taxon>Actinomycetes</taxon>
        <taxon>Geodermatophilales</taxon>
        <taxon>Geodermatophilaceae</taxon>
        <taxon>Goekera</taxon>
    </lineage>
</organism>
<dbReference type="GO" id="GO:0005975">
    <property type="term" value="P:carbohydrate metabolic process"/>
    <property type="evidence" value="ECO:0007669"/>
    <property type="project" value="InterPro"/>
</dbReference>
<feature type="domain" description="GH16" evidence="1">
    <location>
        <begin position="311"/>
        <end position="574"/>
    </location>
</feature>
<dbReference type="PANTHER" id="PTHR10963">
    <property type="entry name" value="GLYCOSYL HYDROLASE-RELATED"/>
    <property type="match status" value="1"/>
</dbReference>
<dbReference type="PANTHER" id="PTHR10963:SF60">
    <property type="entry name" value="GRAM-NEGATIVE BACTERIA-BINDING PROTEIN 1-RELATED"/>
    <property type="match status" value="1"/>
</dbReference>
<dbReference type="InterPro" id="IPR050546">
    <property type="entry name" value="Glycosyl_Hydrlase_16"/>
</dbReference>
<gene>
    <name evidence="2" type="ORF">G1H19_13795</name>
</gene>
<dbReference type="InterPro" id="IPR000757">
    <property type="entry name" value="Beta-glucanase-like"/>
</dbReference>
<protein>
    <submittedName>
        <fullName evidence="2">Family 16 glycosylhydrolase</fullName>
    </submittedName>
</protein>
<dbReference type="Pfam" id="PF00722">
    <property type="entry name" value="Glyco_hydro_16"/>
    <property type="match status" value="1"/>
</dbReference>
<evidence type="ECO:0000313" key="3">
    <source>
        <dbReference type="Proteomes" id="UP000470470"/>
    </source>
</evidence>
<name>A0A7K3WEY9_9ACTN</name>
<dbReference type="AlphaFoldDB" id="A0A7K3WEY9"/>
<dbReference type="InterPro" id="IPR008979">
    <property type="entry name" value="Galactose-bd-like_sf"/>
</dbReference>
<sequence>MATCSTVVALTVCTPVLVLPWSSDGARVTTATAAAPSERPIPVAAASSSDPGGVIASPAALVDGDVARGLTGSEWAPSPTDPHPWVELSWSSPRQLASVQVFGPSARTVDPGAWHSAPLHGTLRFDDGSSVTVSGIASGGGEGTTVAFAPRTTSRVRLELARALPLATVSLREFSAYEVGSTPPRWPREATGLSARSHPAAHCSASSSPVGMRTGDGLALVCPAPGSRVTGTATVVVAGPANTPVTVRAGVPTADRATSVREVGQGTTDAAGRAVLTVALATLPRGPLTLEVLRSGPAARAGDVPLYVQLVNGSGVPVPAGSTAPAGMTLQWAEEFTDPLSISRTGDDAVYAGMKPSHIGGGSFGDSFFADPADDDGTFATVDDEYLRIRTQPSDPATTRWGLSHTGGILSSTRVGGSGFSAQYGYFEARMLGAPGVGSWPAFWMMDTESTTPRGPVNAEVDAVELYGHDTGYSCHSTHNWGVGTDDGGTPNCVEPPGLVDWALGWHTFGVRFVPGGAVFYLDGAQVASSSGLIHDSEPFYFMIDLALGGGWPVDLAATGERTDLYVDWVRVYT</sequence>
<keyword evidence="3" id="KW-1185">Reference proteome</keyword>
<dbReference type="Gene3D" id="2.60.120.200">
    <property type="match status" value="1"/>
</dbReference>
<proteinExistence type="predicted"/>
<accession>A0A7K3WEY9</accession>
<reference evidence="2 3" key="1">
    <citation type="submission" date="2020-02" db="EMBL/GenBank/DDBJ databases">
        <title>The whole genome sequence of CPCC 205119.</title>
        <authorList>
            <person name="Jiang Z."/>
        </authorList>
    </citation>
    <scope>NUCLEOTIDE SEQUENCE [LARGE SCALE GENOMIC DNA]</scope>
    <source>
        <strain evidence="2 3">CPCC 205119</strain>
    </source>
</reference>
<dbReference type="InterPro" id="IPR055826">
    <property type="entry name" value="DUF7402"/>
</dbReference>
<evidence type="ECO:0000313" key="2">
    <source>
        <dbReference type="EMBL" id="NEL55068.1"/>
    </source>
</evidence>